<dbReference type="AlphaFoldDB" id="A0ABD5RTL3"/>
<comment type="caution">
    <text evidence="1">The sequence shown here is derived from an EMBL/GenBank/DDBJ whole genome shotgun (WGS) entry which is preliminary data.</text>
</comment>
<protein>
    <submittedName>
        <fullName evidence="1">Uncharacterized protein</fullName>
    </submittedName>
</protein>
<sequence>MADDEPIDIVASQTDDGQLLFHDPTPEEGAVDVGRWMRAAPESCVDLSESR</sequence>
<dbReference type="RefSeq" id="WP_247421660.1">
    <property type="nucleotide sequence ID" value="NZ_JALLGW010000006.1"/>
</dbReference>
<proteinExistence type="predicted"/>
<gene>
    <name evidence="1" type="ORF">ACFPYI_21425</name>
</gene>
<keyword evidence="2" id="KW-1185">Reference proteome</keyword>
<evidence type="ECO:0000313" key="2">
    <source>
        <dbReference type="Proteomes" id="UP001596099"/>
    </source>
</evidence>
<dbReference type="Proteomes" id="UP001596099">
    <property type="component" value="Unassembled WGS sequence"/>
</dbReference>
<reference evidence="1 2" key="1">
    <citation type="journal article" date="2019" name="Int. J. Syst. Evol. Microbiol.">
        <title>The Global Catalogue of Microorganisms (GCM) 10K type strain sequencing project: providing services to taxonomists for standard genome sequencing and annotation.</title>
        <authorList>
            <consortium name="The Broad Institute Genomics Platform"/>
            <consortium name="The Broad Institute Genome Sequencing Center for Infectious Disease"/>
            <person name="Wu L."/>
            <person name="Ma J."/>
        </authorList>
    </citation>
    <scope>NUCLEOTIDE SEQUENCE [LARGE SCALE GENOMIC DNA]</scope>
    <source>
        <strain evidence="1 2">CGMCC 1.12543</strain>
    </source>
</reference>
<accession>A0ABD5RTL3</accession>
<dbReference type="EMBL" id="JBHSQH010000008">
    <property type="protein sequence ID" value="MFC5973893.1"/>
    <property type="molecule type" value="Genomic_DNA"/>
</dbReference>
<organism evidence="1 2">
    <name type="scientific">Halomarina salina</name>
    <dbReference type="NCBI Taxonomy" id="1872699"/>
    <lineage>
        <taxon>Archaea</taxon>
        <taxon>Methanobacteriati</taxon>
        <taxon>Methanobacteriota</taxon>
        <taxon>Stenosarchaea group</taxon>
        <taxon>Halobacteria</taxon>
        <taxon>Halobacteriales</taxon>
        <taxon>Natronomonadaceae</taxon>
        <taxon>Halomarina</taxon>
    </lineage>
</organism>
<evidence type="ECO:0000313" key="1">
    <source>
        <dbReference type="EMBL" id="MFC5973893.1"/>
    </source>
</evidence>
<name>A0ABD5RTL3_9EURY</name>